<reference evidence="4" key="1">
    <citation type="submission" date="2019-03" db="EMBL/GenBank/DDBJ databases">
        <title>WGS assembly of Setaria viridis.</title>
        <authorList>
            <person name="Huang P."/>
            <person name="Jenkins J."/>
            <person name="Grimwood J."/>
            <person name="Barry K."/>
            <person name="Healey A."/>
            <person name="Mamidi S."/>
            <person name="Sreedasyam A."/>
            <person name="Shu S."/>
            <person name="Feldman M."/>
            <person name="Wu J."/>
            <person name="Yu Y."/>
            <person name="Chen C."/>
            <person name="Johnson J."/>
            <person name="Rokhsar D."/>
            <person name="Baxter I."/>
            <person name="Schmutz J."/>
            <person name="Brutnell T."/>
            <person name="Kellogg E."/>
        </authorList>
    </citation>
    <scope>NUCLEOTIDE SEQUENCE [LARGE SCALE GENOMIC DNA]</scope>
</reference>
<proteinExistence type="predicted"/>
<evidence type="ECO:0000256" key="2">
    <source>
        <dbReference type="SAM" id="Phobius"/>
    </source>
</evidence>
<dbReference type="EMBL" id="CM016552">
    <property type="protein sequence ID" value="TKW39779.1"/>
    <property type="molecule type" value="Genomic_DNA"/>
</dbReference>
<keyword evidence="5" id="KW-1185">Reference proteome</keyword>
<evidence type="ECO:0000256" key="1">
    <source>
        <dbReference type="SAM" id="MobiDB-lite"/>
    </source>
</evidence>
<dbReference type="InterPro" id="IPR045883">
    <property type="entry name" value="At4g13530-like"/>
</dbReference>
<dbReference type="PANTHER" id="PTHR33646">
    <property type="entry name" value="GB|AAF00631.1"/>
    <property type="match status" value="1"/>
</dbReference>
<evidence type="ECO:0000313" key="4">
    <source>
        <dbReference type="EMBL" id="TKW39779.1"/>
    </source>
</evidence>
<evidence type="ECO:0000259" key="3">
    <source>
        <dbReference type="Pfam" id="PF20705"/>
    </source>
</evidence>
<keyword evidence="2" id="KW-0472">Membrane</keyword>
<dbReference type="OMA" id="WKVKPIW"/>
<dbReference type="InterPro" id="IPR049224">
    <property type="entry name" value="DUF6821"/>
</dbReference>
<dbReference type="PANTHER" id="PTHR33646:SF22">
    <property type="entry name" value="OS02G0558500 PROTEIN"/>
    <property type="match status" value="1"/>
</dbReference>
<gene>
    <name evidence="4" type="ORF">SEVIR_1G202100v2</name>
</gene>
<keyword evidence="2" id="KW-1133">Transmembrane helix</keyword>
<feature type="transmembrane region" description="Helical" evidence="2">
    <location>
        <begin position="293"/>
        <end position="313"/>
    </location>
</feature>
<dbReference type="Pfam" id="PF20705">
    <property type="entry name" value="DUF6821"/>
    <property type="match status" value="1"/>
</dbReference>
<dbReference type="Proteomes" id="UP000298652">
    <property type="component" value="Chromosome 1"/>
</dbReference>
<dbReference type="Gramene" id="TKW39779">
    <property type="protein sequence ID" value="TKW39779"/>
    <property type="gene ID" value="SEVIR_1G202100v2"/>
</dbReference>
<dbReference type="AlphaFoldDB" id="A0A4U6WF55"/>
<accession>A0A4U6WF55</accession>
<sequence length="373" mass="39268">MAEPGAATAMDDAASEISDWEVLSAASGCGGGAADDDDNEVVVVSGGGGDVLHVHDHFALAPAPAGPDPRFPGEGPWTETGDPWQGLELLDDENPRASFDLAAGVWSEQQVPAGGVDEAREGPILEATVARGVTWGEDGNQAEVVDGLIEQESNVVIDHGELGSVLQPAHHGLGETLDSDAATPTGASLQIEGSETESSPVQLDGGEIDAGVESSCLEDAVASDGIRGEQEEQEQGGNASAASGSDEPDGEAKDGDLPLAHTPGAEEGDKQVVVWWKLPFRLLHYCAWKVKPVWSFSIAAALLGLVVLGRRMYRMKRKARGLPQIKIAFDDKRTSQFADRAARLNEAFLVARRVPLLRTSSGAVLPWSMVQER</sequence>
<feature type="region of interest" description="Disordered" evidence="1">
    <location>
        <begin position="221"/>
        <end position="264"/>
    </location>
</feature>
<keyword evidence="2" id="KW-0812">Transmembrane</keyword>
<name>A0A4U6WF55_SETVI</name>
<evidence type="ECO:0000313" key="5">
    <source>
        <dbReference type="Proteomes" id="UP000298652"/>
    </source>
</evidence>
<organism evidence="4 5">
    <name type="scientific">Setaria viridis</name>
    <name type="common">Green bristlegrass</name>
    <name type="synonym">Setaria italica subsp. viridis</name>
    <dbReference type="NCBI Taxonomy" id="4556"/>
    <lineage>
        <taxon>Eukaryota</taxon>
        <taxon>Viridiplantae</taxon>
        <taxon>Streptophyta</taxon>
        <taxon>Embryophyta</taxon>
        <taxon>Tracheophyta</taxon>
        <taxon>Spermatophyta</taxon>
        <taxon>Magnoliopsida</taxon>
        <taxon>Liliopsida</taxon>
        <taxon>Poales</taxon>
        <taxon>Poaceae</taxon>
        <taxon>PACMAD clade</taxon>
        <taxon>Panicoideae</taxon>
        <taxon>Panicodae</taxon>
        <taxon>Paniceae</taxon>
        <taxon>Cenchrinae</taxon>
        <taxon>Setaria</taxon>
    </lineage>
</organism>
<protein>
    <recommendedName>
        <fullName evidence="3">DUF6821 domain-containing protein</fullName>
    </recommendedName>
</protein>
<feature type="domain" description="DUF6821" evidence="3">
    <location>
        <begin position="292"/>
        <end position="359"/>
    </location>
</feature>